<comment type="similarity">
    <text evidence="1 8 11">Belongs to the DnaA family.</text>
</comment>
<evidence type="ECO:0000313" key="15">
    <source>
        <dbReference type="Proteomes" id="UP000228711"/>
    </source>
</evidence>
<keyword evidence="7 8" id="KW-0238">DNA-binding</keyword>
<comment type="subunit">
    <text evidence="8">Oligomerizes as a right-handed, spiral filament on DNA at oriC.</text>
</comment>
<comment type="caution">
    <text evidence="14">The sequence shown here is derived from an EMBL/GenBank/DDBJ whole genome shotgun (WGS) entry which is preliminary data.</text>
</comment>
<keyword evidence="4 8" id="KW-0547">Nucleotide-binding</keyword>
<evidence type="ECO:0000256" key="9">
    <source>
        <dbReference type="NCBIfam" id="TIGR00362"/>
    </source>
</evidence>
<evidence type="ECO:0000313" key="14">
    <source>
        <dbReference type="EMBL" id="PIS41874.1"/>
    </source>
</evidence>
<evidence type="ECO:0000256" key="8">
    <source>
        <dbReference type="HAMAP-Rule" id="MF_00377"/>
    </source>
</evidence>
<dbReference type="InterPro" id="IPR013317">
    <property type="entry name" value="DnaA_dom"/>
</dbReference>
<proteinExistence type="inferred from homology"/>
<dbReference type="FunFam" id="3.40.50.300:FF:000668">
    <property type="entry name" value="Chromosomal replication initiator protein DnaA"/>
    <property type="match status" value="1"/>
</dbReference>
<dbReference type="GO" id="GO:0005737">
    <property type="term" value="C:cytoplasm"/>
    <property type="evidence" value="ECO:0007669"/>
    <property type="project" value="UniProtKB-SubCell"/>
</dbReference>
<dbReference type="InterPro" id="IPR027417">
    <property type="entry name" value="P-loop_NTPase"/>
</dbReference>
<evidence type="ECO:0000256" key="1">
    <source>
        <dbReference type="ARBA" id="ARBA00006583"/>
    </source>
</evidence>
<dbReference type="Pfam" id="PF00308">
    <property type="entry name" value="Bac_DnaA"/>
    <property type="match status" value="1"/>
</dbReference>
<sequence>MAPSLDRDKLWQATLGELELTLSKANFTTWFKNTFILEVDGGDVVVGVPNAFTKAWLENKYHKAILASLLRTSNNQISKARYVVAQLNSRAQENALGKKSDDDTVAPSIKIEPTRNKQAPVTQFSLNPRYTFSNFIVGKANQLAHAAAQAVSNKPGEVYNPLFVYGGSGMGKTHLMQAIGHQIKKLGPSKQVLYVPCERFTNEFISSISHGRGEVFKTKYRSVDVLLIDDVQFLSNKEGTQEEFFHTFNALHQTNKQIVLSSDRPPKAIRDLEERLVSRFEWGMIVDLPQPDLETRIAILESKCRERSCTLTSEVLTYMAERVQSNIREMEGILNRVIAYHNLNNTEPSLDSIKGLLQSTQQSKKQGRALSSKDVVSVVVNYFDISTASLFGPSRQKELVVPRQIAMYLLREELKSSYPAIGHDMGNRDHTTAMHAYEKIRNAIDSDEKIRRDILQIKNRLYE</sequence>
<feature type="region of interest" description="Domain IV, binds dsDNA" evidence="8">
    <location>
        <begin position="342"/>
        <end position="463"/>
    </location>
</feature>
<keyword evidence="3 8" id="KW-0235">DNA replication</keyword>
<dbReference type="PANTHER" id="PTHR30050">
    <property type="entry name" value="CHROMOSOMAL REPLICATION INITIATOR PROTEIN DNAA"/>
    <property type="match status" value="1"/>
</dbReference>
<dbReference type="GO" id="GO:0003688">
    <property type="term" value="F:DNA replication origin binding"/>
    <property type="evidence" value="ECO:0007669"/>
    <property type="project" value="UniProtKB-UniRule"/>
</dbReference>
<dbReference type="GO" id="GO:0006270">
    <property type="term" value="P:DNA replication initiation"/>
    <property type="evidence" value="ECO:0007669"/>
    <property type="project" value="UniProtKB-UniRule"/>
</dbReference>
<dbReference type="SMART" id="SM00760">
    <property type="entry name" value="Bac_DnaA_C"/>
    <property type="match status" value="1"/>
</dbReference>
<dbReference type="EMBL" id="PEXV01000026">
    <property type="protein sequence ID" value="PIS41874.1"/>
    <property type="molecule type" value="Genomic_DNA"/>
</dbReference>
<dbReference type="CDD" id="cd00009">
    <property type="entry name" value="AAA"/>
    <property type="match status" value="1"/>
</dbReference>
<feature type="binding site" evidence="8">
    <location>
        <position position="172"/>
    </location>
    <ligand>
        <name>ATP</name>
        <dbReference type="ChEBI" id="CHEBI:30616"/>
    </ligand>
</feature>
<dbReference type="InterPro" id="IPR013159">
    <property type="entry name" value="DnaA_C"/>
</dbReference>
<evidence type="ECO:0000256" key="4">
    <source>
        <dbReference type="ARBA" id="ARBA00022741"/>
    </source>
</evidence>
<evidence type="ECO:0000256" key="3">
    <source>
        <dbReference type="ARBA" id="ARBA00022705"/>
    </source>
</evidence>
<evidence type="ECO:0000256" key="5">
    <source>
        <dbReference type="ARBA" id="ARBA00022840"/>
    </source>
</evidence>
<keyword evidence="5 8" id="KW-0067">ATP-binding</keyword>
<evidence type="ECO:0000256" key="11">
    <source>
        <dbReference type="RuleBase" id="RU004227"/>
    </source>
</evidence>
<comment type="function">
    <text evidence="8 10">Plays an essential role in the initiation and regulation of chromosomal replication. ATP-DnaA binds to the origin of replication (oriC) to initiate formation of the DNA replication initiation complex once per cell cycle. Binds the DnaA box (a 9 base pair repeat at the origin) and separates the double-stranded (ds)DNA. Forms a right-handed helical filament on oriC DNA; dsDNA binds to the exterior of the filament while single-stranded (ss)DNA is stabiized in the filament's interior. The ATP-DnaA-oriC complex binds and stabilizes one strand of the AT-rich DNA unwinding element (DUE), permitting loading of DNA polymerase. After initiation quickly degrades to an ADP-DnaA complex that is not apt for DNA replication. Binds acidic phospholipids.</text>
</comment>
<dbReference type="InterPro" id="IPR020591">
    <property type="entry name" value="Chromosome_initiator_DnaA-like"/>
</dbReference>
<dbReference type="Gene3D" id="3.30.300.180">
    <property type="match status" value="1"/>
</dbReference>
<dbReference type="Proteomes" id="UP000228711">
    <property type="component" value="Unassembled WGS sequence"/>
</dbReference>
<feature type="binding site" evidence="8">
    <location>
        <position position="173"/>
    </location>
    <ligand>
        <name>ATP</name>
        <dbReference type="ChEBI" id="CHEBI:30616"/>
    </ligand>
</feature>
<comment type="subcellular location">
    <subcellularLocation>
        <location evidence="8">Cytoplasm</location>
    </subcellularLocation>
</comment>
<dbReference type="Gene3D" id="1.10.1750.10">
    <property type="match status" value="1"/>
</dbReference>
<keyword evidence="2 8" id="KW-0963">Cytoplasm</keyword>
<dbReference type="SUPFAM" id="SSF52540">
    <property type="entry name" value="P-loop containing nucleoside triphosphate hydrolases"/>
    <property type="match status" value="1"/>
</dbReference>
<dbReference type="NCBIfam" id="TIGR00362">
    <property type="entry name" value="DnaA"/>
    <property type="match status" value="1"/>
</dbReference>
<reference evidence="15" key="1">
    <citation type="submission" date="2017-09" db="EMBL/GenBank/DDBJ databases">
        <title>Depth-based differentiation of microbial function through sediment-hosted aquifers and enrichment of novel symbionts in the deep terrestrial subsurface.</title>
        <authorList>
            <person name="Probst A.J."/>
            <person name="Ladd B."/>
            <person name="Jarett J.K."/>
            <person name="Geller-Mcgrath D.E."/>
            <person name="Sieber C.M.K."/>
            <person name="Emerson J.B."/>
            <person name="Anantharaman K."/>
            <person name="Thomas B.C."/>
            <person name="Malmstrom R."/>
            <person name="Stieglmeier M."/>
            <person name="Klingl A."/>
            <person name="Woyke T."/>
            <person name="Ryan C.M."/>
            <person name="Banfield J.F."/>
        </authorList>
    </citation>
    <scope>NUCLEOTIDE SEQUENCE [LARGE SCALE GENOMIC DNA]</scope>
</reference>
<dbReference type="GO" id="GO:0008289">
    <property type="term" value="F:lipid binding"/>
    <property type="evidence" value="ECO:0007669"/>
    <property type="project" value="UniProtKB-KW"/>
</dbReference>
<dbReference type="CDD" id="cd06571">
    <property type="entry name" value="Bac_DnaA_C"/>
    <property type="match status" value="1"/>
</dbReference>
<dbReference type="GO" id="GO:0006275">
    <property type="term" value="P:regulation of DNA replication"/>
    <property type="evidence" value="ECO:0007669"/>
    <property type="project" value="UniProtKB-UniRule"/>
</dbReference>
<dbReference type="Pfam" id="PF08299">
    <property type="entry name" value="Bac_DnaA_C"/>
    <property type="match status" value="1"/>
</dbReference>
<dbReference type="SUPFAM" id="SSF48295">
    <property type="entry name" value="TrpR-like"/>
    <property type="match status" value="1"/>
</dbReference>
<evidence type="ECO:0000259" key="13">
    <source>
        <dbReference type="SMART" id="SM00760"/>
    </source>
</evidence>
<dbReference type="GO" id="GO:0005524">
    <property type="term" value="F:ATP binding"/>
    <property type="evidence" value="ECO:0007669"/>
    <property type="project" value="UniProtKB-UniRule"/>
</dbReference>
<name>A0A2H0YTP9_9BACT</name>
<comment type="caution">
    <text evidence="8">Lacks conserved residue(s) required for the propagation of feature annotation.</text>
</comment>
<feature type="region of interest" description="Domain III, AAA+ region" evidence="8">
    <location>
        <begin position="125"/>
        <end position="341"/>
    </location>
</feature>
<evidence type="ECO:0000256" key="2">
    <source>
        <dbReference type="ARBA" id="ARBA00022490"/>
    </source>
</evidence>
<dbReference type="SMART" id="SM00382">
    <property type="entry name" value="AAA"/>
    <property type="match status" value="1"/>
</dbReference>
<dbReference type="InterPro" id="IPR003593">
    <property type="entry name" value="AAA+_ATPase"/>
</dbReference>
<dbReference type="Pfam" id="PF11638">
    <property type="entry name" value="DnaA_N"/>
    <property type="match status" value="1"/>
</dbReference>
<dbReference type="GO" id="GO:0005886">
    <property type="term" value="C:plasma membrane"/>
    <property type="evidence" value="ECO:0007669"/>
    <property type="project" value="TreeGrafter"/>
</dbReference>
<feature type="domain" description="Chromosomal replication initiator DnaA C-terminal" evidence="13">
    <location>
        <begin position="371"/>
        <end position="440"/>
    </location>
</feature>
<feature type="region of interest" description="Domain I, interacts with DnaA modulators" evidence="8">
    <location>
        <begin position="1"/>
        <end position="104"/>
    </location>
</feature>
<dbReference type="InterPro" id="IPR001957">
    <property type="entry name" value="Chromosome_initiator_DnaA"/>
</dbReference>
<evidence type="ECO:0000256" key="10">
    <source>
        <dbReference type="RuleBase" id="RU000577"/>
    </source>
</evidence>
<organism evidence="14 15">
    <name type="scientific">Candidatus Kerfeldbacteria bacterium CG08_land_8_20_14_0_20_42_7</name>
    <dbReference type="NCBI Taxonomy" id="2014245"/>
    <lineage>
        <taxon>Bacteria</taxon>
        <taxon>Candidatus Kerfeldiibacteriota</taxon>
    </lineage>
</organism>
<dbReference type="InterPro" id="IPR038454">
    <property type="entry name" value="DnaA_N_sf"/>
</dbReference>
<gene>
    <name evidence="8" type="primary">dnaA</name>
    <name evidence="14" type="ORF">COT25_00770</name>
</gene>
<dbReference type="InterPro" id="IPR024633">
    <property type="entry name" value="DnaA_N_dom"/>
</dbReference>
<accession>A0A2H0YTP9</accession>
<dbReference type="HAMAP" id="MF_00377">
    <property type="entry name" value="DnaA_bact"/>
    <property type="match status" value="1"/>
</dbReference>
<feature type="domain" description="AAA+ ATPase" evidence="12">
    <location>
        <begin position="158"/>
        <end position="288"/>
    </location>
</feature>
<evidence type="ECO:0000256" key="7">
    <source>
        <dbReference type="ARBA" id="ARBA00023125"/>
    </source>
</evidence>
<dbReference type="Gene3D" id="1.10.8.60">
    <property type="match status" value="1"/>
</dbReference>
<dbReference type="InterPro" id="IPR010921">
    <property type="entry name" value="Trp_repressor/repl_initiator"/>
</dbReference>
<dbReference type="Gene3D" id="3.40.50.300">
    <property type="entry name" value="P-loop containing nucleotide triphosphate hydrolases"/>
    <property type="match status" value="1"/>
</dbReference>
<protein>
    <recommendedName>
        <fullName evidence="8 9">Chromosomal replication initiator protein DnaA</fullName>
    </recommendedName>
</protein>
<dbReference type="PANTHER" id="PTHR30050:SF2">
    <property type="entry name" value="CHROMOSOMAL REPLICATION INITIATOR PROTEIN DNAA"/>
    <property type="match status" value="1"/>
</dbReference>
<dbReference type="PRINTS" id="PR00051">
    <property type="entry name" value="DNAA"/>
</dbReference>
<dbReference type="AlphaFoldDB" id="A0A2H0YTP9"/>
<feature type="binding site" evidence="8">
    <location>
        <position position="171"/>
    </location>
    <ligand>
        <name>ATP</name>
        <dbReference type="ChEBI" id="CHEBI:30616"/>
    </ligand>
</feature>
<feature type="binding site" evidence="8">
    <location>
        <position position="169"/>
    </location>
    <ligand>
        <name>ATP</name>
        <dbReference type="ChEBI" id="CHEBI:30616"/>
    </ligand>
</feature>
<evidence type="ECO:0000259" key="12">
    <source>
        <dbReference type="SMART" id="SM00382"/>
    </source>
</evidence>
<evidence type="ECO:0000256" key="6">
    <source>
        <dbReference type="ARBA" id="ARBA00023121"/>
    </source>
</evidence>
<keyword evidence="6 8" id="KW-0446">Lipid-binding</keyword>
<comment type="domain">
    <text evidence="8">Domain I is involved in oligomerization and binding regulators, domain II is flexibile and of varying length in different bacteria, domain III forms the AAA+ region, while domain IV binds dsDNA.</text>
</comment>